<keyword evidence="4 6" id="KW-0067">ATP-binding</keyword>
<evidence type="ECO:0000256" key="1">
    <source>
        <dbReference type="ARBA" id="ARBA00005417"/>
    </source>
</evidence>
<dbReference type="InterPro" id="IPR050319">
    <property type="entry name" value="ABC_transp_ATP-bind"/>
</dbReference>
<dbReference type="InterPro" id="IPR003439">
    <property type="entry name" value="ABC_transporter-like_ATP-bd"/>
</dbReference>
<dbReference type="SUPFAM" id="SSF52540">
    <property type="entry name" value="P-loop containing nucleoside triphosphate hydrolases"/>
    <property type="match status" value="1"/>
</dbReference>
<evidence type="ECO:0000259" key="5">
    <source>
        <dbReference type="PROSITE" id="PS50893"/>
    </source>
</evidence>
<feature type="domain" description="ABC transporter" evidence="5">
    <location>
        <begin position="2"/>
        <end position="256"/>
    </location>
</feature>
<dbReference type="GO" id="GO:0055085">
    <property type="term" value="P:transmembrane transport"/>
    <property type="evidence" value="ECO:0007669"/>
    <property type="project" value="UniProtKB-ARBA"/>
</dbReference>
<evidence type="ECO:0000256" key="2">
    <source>
        <dbReference type="ARBA" id="ARBA00022448"/>
    </source>
</evidence>
<dbReference type="AlphaFoldDB" id="A0A7C9NT51"/>
<keyword evidence="7" id="KW-1185">Reference proteome</keyword>
<dbReference type="RefSeq" id="WP_161484093.1">
    <property type="nucleotide sequence ID" value="NZ_WXEW01000013.1"/>
</dbReference>
<comment type="caution">
    <text evidence="6">The sequence shown here is derived from an EMBL/GenBank/DDBJ whole genome shotgun (WGS) entry which is preliminary data.</text>
</comment>
<dbReference type="PROSITE" id="PS00211">
    <property type="entry name" value="ABC_TRANSPORTER_1"/>
    <property type="match status" value="1"/>
</dbReference>
<evidence type="ECO:0000256" key="3">
    <source>
        <dbReference type="ARBA" id="ARBA00022741"/>
    </source>
</evidence>
<protein>
    <submittedName>
        <fullName evidence="6">ATP-binding cassette domain-containing protein</fullName>
    </submittedName>
</protein>
<organism evidence="6 7">
    <name type="scientific">Herbidospora solisilvae</name>
    <dbReference type="NCBI Taxonomy" id="2696284"/>
    <lineage>
        <taxon>Bacteria</taxon>
        <taxon>Bacillati</taxon>
        <taxon>Actinomycetota</taxon>
        <taxon>Actinomycetes</taxon>
        <taxon>Streptosporangiales</taxon>
        <taxon>Streptosporangiaceae</taxon>
        <taxon>Herbidospora</taxon>
    </lineage>
</organism>
<name>A0A7C9NT51_9ACTN</name>
<dbReference type="GO" id="GO:0016887">
    <property type="term" value="F:ATP hydrolysis activity"/>
    <property type="evidence" value="ECO:0007669"/>
    <property type="project" value="InterPro"/>
</dbReference>
<evidence type="ECO:0000313" key="7">
    <source>
        <dbReference type="Proteomes" id="UP000479526"/>
    </source>
</evidence>
<dbReference type="GO" id="GO:0015833">
    <property type="term" value="P:peptide transport"/>
    <property type="evidence" value="ECO:0007669"/>
    <property type="project" value="InterPro"/>
</dbReference>
<keyword evidence="3" id="KW-0547">Nucleotide-binding</keyword>
<dbReference type="Pfam" id="PF00005">
    <property type="entry name" value="ABC_tran"/>
    <property type="match status" value="1"/>
</dbReference>
<dbReference type="InterPro" id="IPR027417">
    <property type="entry name" value="P-loop_NTPase"/>
</dbReference>
<reference evidence="6 7" key="1">
    <citation type="submission" date="2020-01" db="EMBL/GenBank/DDBJ databases">
        <title>Herbidospora sp. NEAU-GS84 nov., a novel actinomycete isolated from soil.</title>
        <authorList>
            <person name="Han L."/>
        </authorList>
    </citation>
    <scope>NUCLEOTIDE SEQUENCE [LARGE SCALE GENOMIC DNA]</scope>
    <source>
        <strain evidence="6 7">NEAU-GS84</strain>
    </source>
</reference>
<proteinExistence type="inferred from homology"/>
<dbReference type="Proteomes" id="UP000479526">
    <property type="component" value="Unassembled WGS sequence"/>
</dbReference>
<dbReference type="CDD" id="cd03257">
    <property type="entry name" value="ABC_NikE_OppD_transporters"/>
    <property type="match status" value="1"/>
</dbReference>
<keyword evidence="2" id="KW-0813">Transport</keyword>
<dbReference type="PROSITE" id="PS50893">
    <property type="entry name" value="ABC_TRANSPORTER_2"/>
    <property type="match status" value="1"/>
</dbReference>
<gene>
    <name evidence="6" type="ORF">GT755_36395</name>
</gene>
<comment type="similarity">
    <text evidence="1">Belongs to the ABC transporter superfamily.</text>
</comment>
<dbReference type="EMBL" id="WXEW01000013">
    <property type="protein sequence ID" value="NAS27136.1"/>
    <property type="molecule type" value="Genomic_DNA"/>
</dbReference>
<accession>A0A7C9NT51</accession>
<dbReference type="SMART" id="SM00382">
    <property type="entry name" value="AAA"/>
    <property type="match status" value="1"/>
</dbReference>
<dbReference type="PANTHER" id="PTHR43776">
    <property type="entry name" value="TRANSPORT ATP-BINDING PROTEIN"/>
    <property type="match status" value="1"/>
</dbReference>
<evidence type="ECO:0000313" key="6">
    <source>
        <dbReference type="EMBL" id="NAS27136.1"/>
    </source>
</evidence>
<sequence length="333" mass="36316">MITASGITKTYKQRGNLLGARAVPALRGVDFAIERGGAVTFIGESGCGKTTLGRIVAGLETYDGGDIVIDGTPMSSLKPRHREPFFRRIQLIHQDPYSALNPTRTIHQTLAAPLALRAKQTGRDKAWMEERARELLALVGIDPGYVLPRYPHQLSGGMRQRVVIARALTVDPEVLVADESVSMIDVSLRLGVLALLKDLRERLNVSVLFITHDIATARYIGGDGELYVIYRGQVVESGPTESVISGPIHPYTQSLLSAIPVLHGVERPGPERVVPTEALNEAHPDTGCLFARRCPFRTDRCEAAAPALVSDGDQRHACYHPQRRDVIPVEAVA</sequence>
<dbReference type="Pfam" id="PF08352">
    <property type="entry name" value="oligo_HPY"/>
    <property type="match status" value="1"/>
</dbReference>
<dbReference type="InterPro" id="IPR013563">
    <property type="entry name" value="Oligopep_ABC_C"/>
</dbReference>
<dbReference type="NCBIfam" id="TIGR01727">
    <property type="entry name" value="oligo_HPY"/>
    <property type="match status" value="1"/>
</dbReference>
<dbReference type="InterPro" id="IPR003593">
    <property type="entry name" value="AAA+_ATPase"/>
</dbReference>
<evidence type="ECO:0000256" key="4">
    <source>
        <dbReference type="ARBA" id="ARBA00022840"/>
    </source>
</evidence>
<dbReference type="InterPro" id="IPR017871">
    <property type="entry name" value="ABC_transporter-like_CS"/>
</dbReference>
<dbReference type="PANTHER" id="PTHR43776:SF7">
    <property type="entry name" value="D,D-DIPEPTIDE TRANSPORT ATP-BINDING PROTEIN DDPF-RELATED"/>
    <property type="match status" value="1"/>
</dbReference>
<dbReference type="GO" id="GO:0005524">
    <property type="term" value="F:ATP binding"/>
    <property type="evidence" value="ECO:0007669"/>
    <property type="project" value="UniProtKB-KW"/>
</dbReference>
<dbReference type="Gene3D" id="3.40.50.300">
    <property type="entry name" value="P-loop containing nucleotide triphosphate hydrolases"/>
    <property type="match status" value="1"/>
</dbReference>